<dbReference type="AlphaFoldDB" id="A0A069APK2"/>
<gene>
    <name evidence="1" type="ORF">BN1095_4130001</name>
</gene>
<name>A0A069APK2_CLODI</name>
<dbReference type="EMBL" id="LK933087">
    <property type="protein sequence ID" value="CDT29951.1"/>
    <property type="molecule type" value="Genomic_DNA"/>
</dbReference>
<protein>
    <submittedName>
        <fullName evidence="1">Uncharacterized protein</fullName>
    </submittedName>
</protein>
<sequence length="71" mass="7467">MFGKRGGWCEAGLSAYLPERQGGEVGFGQAGAVRAGAVDDVCGGKYAVACLQSTFPRRGKCRLTVCLRVVQ</sequence>
<evidence type="ECO:0000313" key="1">
    <source>
        <dbReference type="EMBL" id="CDT29951.1"/>
    </source>
</evidence>
<accession>A0A069APK2</accession>
<organism evidence="1">
    <name type="scientific">Clostridioides difficile</name>
    <name type="common">Peptoclostridium difficile</name>
    <dbReference type="NCBI Taxonomy" id="1496"/>
    <lineage>
        <taxon>Bacteria</taxon>
        <taxon>Bacillati</taxon>
        <taxon>Bacillota</taxon>
        <taxon>Clostridia</taxon>
        <taxon>Peptostreptococcales</taxon>
        <taxon>Peptostreptococcaceae</taxon>
        <taxon>Clostridioides</taxon>
    </lineage>
</organism>
<reference evidence="1" key="1">
    <citation type="submission" date="2014-07" db="EMBL/GenBank/DDBJ databases">
        <authorList>
            <person name="Monot Marc"/>
        </authorList>
    </citation>
    <scope>NUCLEOTIDE SEQUENCE</scope>
    <source>
        <strain evidence="1">7032989</strain>
    </source>
</reference>
<proteinExistence type="predicted"/>